<reference evidence="4 5" key="1">
    <citation type="journal article" date="2015" name="Genome Announc.">
        <title>Expanding the biotechnology potential of lactobacilli through comparative genomics of 213 strains and associated genera.</title>
        <authorList>
            <person name="Sun Z."/>
            <person name="Harris H.M."/>
            <person name="McCann A."/>
            <person name="Guo C."/>
            <person name="Argimon S."/>
            <person name="Zhang W."/>
            <person name="Yang X."/>
            <person name="Jeffery I.B."/>
            <person name="Cooney J.C."/>
            <person name="Kagawa T.F."/>
            <person name="Liu W."/>
            <person name="Song Y."/>
            <person name="Salvetti E."/>
            <person name="Wrobel A."/>
            <person name="Rasinkangas P."/>
            <person name="Parkhill J."/>
            <person name="Rea M.C."/>
            <person name="O'Sullivan O."/>
            <person name="Ritari J."/>
            <person name="Douillard F.P."/>
            <person name="Paul Ross R."/>
            <person name="Yang R."/>
            <person name="Briner A.E."/>
            <person name="Felis G.E."/>
            <person name="de Vos W.M."/>
            <person name="Barrangou R."/>
            <person name="Klaenhammer T.R."/>
            <person name="Caufield P.W."/>
            <person name="Cui Y."/>
            <person name="Zhang H."/>
            <person name="O'Toole P.W."/>
        </authorList>
    </citation>
    <scope>NUCLEOTIDE SEQUENCE [LARGE SCALE GENOMIC DNA]</scope>
    <source>
        <strain evidence="4 5">JCM 15530</strain>
    </source>
</reference>
<comment type="caution">
    <text evidence="4">The sequence shown here is derived from an EMBL/GenBank/DDBJ whole genome shotgun (WGS) entry which is preliminary data.</text>
</comment>
<feature type="signal peptide" evidence="2">
    <location>
        <begin position="1"/>
        <end position="33"/>
    </location>
</feature>
<dbReference type="Gene3D" id="1.20.144.10">
    <property type="entry name" value="Phosphatidic acid phosphatase type 2/haloperoxidase"/>
    <property type="match status" value="1"/>
</dbReference>
<keyword evidence="1" id="KW-0175">Coiled coil</keyword>
<dbReference type="EMBL" id="AZCX01000006">
    <property type="protein sequence ID" value="KRK47726.1"/>
    <property type="molecule type" value="Genomic_DNA"/>
</dbReference>
<keyword evidence="5" id="KW-1185">Reference proteome</keyword>
<gene>
    <name evidence="4" type="ORF">FC96_GL002211</name>
</gene>
<sequence>MKMKKMIGTIAKCTLSLVLSGVGVATTSRPVQAQTVTPKELHHLLAPKRASYGYYIETYQSNTDKDVTPAHNAATALFNNSFATYWDPTGTGRPLNAKLLKENQQKSVTISQKETPAEFLRSYLSDRRDSPYNEIPALGPFAPAFIKLADAQTHFTALPAEPWPATAKDDPSSGVVWANKTSTLGPMVQLVNLAAENTYSSSGHPKKYFKYVRPFRQGPGIHMNKYLVNVFNASPKTDYDFPSGHTTQAFETALMMAYALPQRFQQEVTRASEVGLDRILVGRHSPLAVMGGRVLGTAVAAAVLNDPNNAQMIQRAYQNAQTNLANKSNQSARDNYKNYQTNLKHYDERMTYGFKKTGSAHVRMTVPKGAEALLKTRFPYLTPIQRREVLYTTGFESGYPVNDDTEGWGRLNLVKAAGGFGRLLTNTTVNMTAKNNPYGQHDTWQNNIGGQGRLIKTGSGALTLAGHNSFNGLTLNSGQLIAANSAALGDQNVTVARGHLRLAAPRVVVKGHYTQRRSASLSLTTRQRLTIRGRADLGGTLKVTLTHRLPRAVTLIRFNHRNGKFRHVQLVGSHRQWRLKYTATSVQLVR</sequence>
<dbReference type="SUPFAM" id="SSF48317">
    <property type="entry name" value="Acid phosphatase/Vanadium-dependent haloperoxidase"/>
    <property type="match status" value="1"/>
</dbReference>
<dbReference type="STRING" id="1302272.FC96_GL002211"/>
<dbReference type="InterPro" id="IPR000326">
    <property type="entry name" value="PAP2/HPO"/>
</dbReference>
<evidence type="ECO:0000256" key="2">
    <source>
        <dbReference type="SAM" id="SignalP"/>
    </source>
</evidence>
<evidence type="ECO:0000259" key="3">
    <source>
        <dbReference type="SMART" id="SM00014"/>
    </source>
</evidence>
<dbReference type="GO" id="GO:0006508">
    <property type="term" value="P:proteolysis"/>
    <property type="evidence" value="ECO:0007669"/>
    <property type="project" value="InterPro"/>
</dbReference>
<dbReference type="InterPro" id="IPR036938">
    <property type="entry name" value="PAP2/HPO_sf"/>
</dbReference>
<organism evidence="4 5">
    <name type="scientific">Secundilactobacillus kimchicus JCM 15530</name>
    <dbReference type="NCBI Taxonomy" id="1302272"/>
    <lineage>
        <taxon>Bacteria</taxon>
        <taxon>Bacillati</taxon>
        <taxon>Bacillota</taxon>
        <taxon>Bacilli</taxon>
        <taxon>Lactobacillales</taxon>
        <taxon>Lactobacillaceae</taxon>
        <taxon>Secundilactobacillus</taxon>
    </lineage>
</organism>
<dbReference type="Proteomes" id="UP000050911">
    <property type="component" value="Unassembled WGS sequence"/>
</dbReference>
<dbReference type="Pfam" id="PF01569">
    <property type="entry name" value="PAP2"/>
    <property type="match status" value="1"/>
</dbReference>
<accession>A0A0R1HLR9</accession>
<dbReference type="AlphaFoldDB" id="A0A0R1HLR9"/>
<protein>
    <submittedName>
        <fullName evidence="4">Autotransporter-associated beta strand repeat protein</fullName>
    </submittedName>
</protein>
<dbReference type="InterPro" id="IPR036852">
    <property type="entry name" value="Peptidase_S8/S53_dom_sf"/>
</dbReference>
<name>A0A0R1HLR9_9LACO</name>
<dbReference type="SUPFAM" id="SSF52743">
    <property type="entry name" value="Subtilisin-like"/>
    <property type="match status" value="1"/>
</dbReference>
<keyword evidence="2" id="KW-0732">Signal</keyword>
<evidence type="ECO:0000256" key="1">
    <source>
        <dbReference type="SAM" id="Coils"/>
    </source>
</evidence>
<evidence type="ECO:0000313" key="5">
    <source>
        <dbReference type="Proteomes" id="UP000050911"/>
    </source>
</evidence>
<proteinExistence type="predicted"/>
<feature type="chain" id="PRO_5006405192" evidence="2">
    <location>
        <begin position="34"/>
        <end position="590"/>
    </location>
</feature>
<dbReference type="PATRIC" id="fig|1302272.5.peg.2261"/>
<feature type="coiled-coil region" evidence="1">
    <location>
        <begin position="310"/>
        <end position="349"/>
    </location>
</feature>
<feature type="domain" description="Phosphatidic acid phosphatase type 2/haloperoxidase" evidence="3">
    <location>
        <begin position="188"/>
        <end position="304"/>
    </location>
</feature>
<dbReference type="GO" id="GO:0004252">
    <property type="term" value="F:serine-type endopeptidase activity"/>
    <property type="evidence" value="ECO:0007669"/>
    <property type="project" value="InterPro"/>
</dbReference>
<evidence type="ECO:0000313" key="4">
    <source>
        <dbReference type="EMBL" id="KRK47726.1"/>
    </source>
</evidence>
<dbReference type="SMART" id="SM00014">
    <property type="entry name" value="acidPPc"/>
    <property type="match status" value="1"/>
</dbReference>